<proteinExistence type="inferred from homology"/>
<keyword evidence="5" id="KW-1185">Reference proteome</keyword>
<dbReference type="GO" id="GO:0036088">
    <property type="term" value="P:D-serine catabolic process"/>
    <property type="evidence" value="ECO:0007669"/>
    <property type="project" value="TreeGrafter"/>
</dbReference>
<dbReference type="InterPro" id="IPR051466">
    <property type="entry name" value="D-amino_acid_metab_enzyme"/>
</dbReference>
<dbReference type="InterPro" id="IPR042208">
    <property type="entry name" value="D-ser_dehydrat-like_sf"/>
</dbReference>
<organism evidence="4 5">
    <name type="scientific">Aliiruegeria lutimaris</name>
    <dbReference type="NCBI Taxonomy" id="571298"/>
    <lineage>
        <taxon>Bacteria</taxon>
        <taxon>Pseudomonadati</taxon>
        <taxon>Pseudomonadota</taxon>
        <taxon>Alphaproteobacteria</taxon>
        <taxon>Rhodobacterales</taxon>
        <taxon>Roseobacteraceae</taxon>
        <taxon>Aliiruegeria</taxon>
    </lineage>
</organism>
<dbReference type="InterPro" id="IPR001608">
    <property type="entry name" value="Ala_racemase_N"/>
</dbReference>
<dbReference type="Pfam" id="PF14031">
    <property type="entry name" value="D-ser_dehydrat"/>
    <property type="match status" value="1"/>
</dbReference>
<dbReference type="InterPro" id="IPR029066">
    <property type="entry name" value="PLP-binding_barrel"/>
</dbReference>
<comment type="similarity">
    <text evidence="1">Belongs to the DSD1 family.</text>
</comment>
<dbReference type="Gene3D" id="2.40.37.20">
    <property type="entry name" value="D-serine dehydratase-like domain"/>
    <property type="match status" value="1"/>
</dbReference>
<dbReference type="PANTHER" id="PTHR28004:SF2">
    <property type="entry name" value="D-SERINE DEHYDRATASE"/>
    <property type="match status" value="1"/>
</dbReference>
<dbReference type="RefSeq" id="WP_093160303.1">
    <property type="nucleotide sequence ID" value="NZ_FNEK01000046.1"/>
</dbReference>
<dbReference type="AlphaFoldDB" id="A0A1G9D7P6"/>
<reference evidence="4 5" key="1">
    <citation type="submission" date="2016-10" db="EMBL/GenBank/DDBJ databases">
        <authorList>
            <person name="de Groot N.N."/>
        </authorList>
    </citation>
    <scope>NUCLEOTIDE SEQUENCE [LARGE SCALE GENOMIC DNA]</scope>
    <source>
        <strain evidence="4 5">DSM 25294</strain>
    </source>
</reference>
<dbReference type="EMBL" id="FNEK01000046">
    <property type="protein sequence ID" value="SDK59922.1"/>
    <property type="molecule type" value="Genomic_DNA"/>
</dbReference>
<evidence type="ECO:0000256" key="2">
    <source>
        <dbReference type="ARBA" id="ARBA00023239"/>
    </source>
</evidence>
<evidence type="ECO:0000256" key="1">
    <source>
        <dbReference type="ARBA" id="ARBA00005323"/>
    </source>
</evidence>
<evidence type="ECO:0000259" key="3">
    <source>
        <dbReference type="SMART" id="SM01119"/>
    </source>
</evidence>
<dbReference type="SMART" id="SM01119">
    <property type="entry name" value="D-ser_dehydrat"/>
    <property type="match status" value="1"/>
</dbReference>
<dbReference type="Proteomes" id="UP000199382">
    <property type="component" value="Unassembled WGS sequence"/>
</dbReference>
<evidence type="ECO:0000313" key="4">
    <source>
        <dbReference type="EMBL" id="SDK59922.1"/>
    </source>
</evidence>
<sequence length="374" mass="39572">MPQCPAARIGDKRDDIDTPALVVDLDALEANIAYMAEFAAASGVRLRPHAKTHKCSAIARLQIEAGAVGVCCQKVGEAEAMANGGVSDVLVTNEVVGARKLERLAALSKRITVAVCADNAENVDALDAAAAKYDTVLSVLVEVDVGAGRCGVRPGEEALDLARRINSAPNLRFGGIQAYHGPAQHVRSHEERALTIAKGGDALRHTLELLKADGLECDIVGGAGTGSYAFEAASGLWNELQVGSYVFMDHDYALNLDASGGPVDTFRHSLTIKTTVMSTPSPTLVATDAGLKAYTTDCGLPALVDRPHGSIFKAADEHTMISFSEPEVRPALGEALYLIPGHCDPTVNLHDWIIGVRDDRVECLWPVDARGAVF</sequence>
<dbReference type="Pfam" id="PF01168">
    <property type="entry name" value="Ala_racemase_N"/>
    <property type="match status" value="1"/>
</dbReference>
<evidence type="ECO:0000313" key="5">
    <source>
        <dbReference type="Proteomes" id="UP000199382"/>
    </source>
</evidence>
<dbReference type="CDD" id="cd06819">
    <property type="entry name" value="PLPDE_III_LS_D-TA"/>
    <property type="match status" value="1"/>
</dbReference>
<dbReference type="STRING" id="571298.SAMN04488026_104611"/>
<dbReference type="GO" id="GO:0008721">
    <property type="term" value="F:D-serine ammonia-lyase activity"/>
    <property type="evidence" value="ECO:0007669"/>
    <property type="project" value="TreeGrafter"/>
</dbReference>
<accession>A0A1G9D7P6</accession>
<feature type="domain" description="D-serine dehydratase-like" evidence="3">
    <location>
        <begin position="269"/>
        <end position="357"/>
    </location>
</feature>
<gene>
    <name evidence="4" type="ORF">SAMN04488026_104611</name>
</gene>
<name>A0A1G9D7P6_9RHOB</name>
<dbReference type="Gene3D" id="3.20.20.10">
    <property type="entry name" value="Alanine racemase"/>
    <property type="match status" value="1"/>
</dbReference>
<dbReference type="InterPro" id="IPR026956">
    <property type="entry name" value="D-ser_dehydrat-like_dom"/>
</dbReference>
<dbReference type="PANTHER" id="PTHR28004">
    <property type="entry name" value="ZGC:162816-RELATED"/>
    <property type="match status" value="1"/>
</dbReference>
<protein>
    <submittedName>
        <fullName evidence="4">D-serine deaminase, pyridoxal phosphate-dependent</fullName>
    </submittedName>
</protein>
<keyword evidence="2" id="KW-0456">Lyase</keyword>
<dbReference type="SUPFAM" id="SSF51419">
    <property type="entry name" value="PLP-binding barrel"/>
    <property type="match status" value="1"/>
</dbReference>
<dbReference type="OrthoDB" id="9772497at2"/>